<keyword evidence="1" id="KW-1133">Transmembrane helix</keyword>
<dbReference type="AlphaFoldDB" id="A0AAN9KN46"/>
<keyword evidence="1" id="KW-0812">Transmembrane</keyword>
<feature type="transmembrane region" description="Helical" evidence="1">
    <location>
        <begin position="120"/>
        <end position="142"/>
    </location>
</feature>
<feature type="transmembrane region" description="Helical" evidence="1">
    <location>
        <begin position="56"/>
        <end position="73"/>
    </location>
</feature>
<proteinExistence type="predicted"/>
<reference evidence="2 3" key="1">
    <citation type="submission" date="2024-01" db="EMBL/GenBank/DDBJ databases">
        <title>The genomes of 5 underutilized Papilionoideae crops provide insights into root nodulation and disease resistanc.</title>
        <authorList>
            <person name="Jiang F."/>
        </authorList>
    </citation>
    <scope>NUCLEOTIDE SEQUENCE [LARGE SCALE GENOMIC DNA]</scope>
    <source>
        <strain evidence="2">LVBAO_FW01</strain>
        <tissue evidence="2">Leaves</tissue>
    </source>
</reference>
<name>A0AAN9KN46_CANGL</name>
<protein>
    <submittedName>
        <fullName evidence="2">Uncharacterized protein</fullName>
    </submittedName>
</protein>
<evidence type="ECO:0000313" key="2">
    <source>
        <dbReference type="EMBL" id="KAK7320770.1"/>
    </source>
</evidence>
<dbReference type="EMBL" id="JAYMYQ010000007">
    <property type="protein sequence ID" value="KAK7320770.1"/>
    <property type="molecule type" value="Genomic_DNA"/>
</dbReference>
<keyword evidence="1" id="KW-0472">Membrane</keyword>
<organism evidence="2 3">
    <name type="scientific">Canavalia gladiata</name>
    <name type="common">Sword bean</name>
    <name type="synonym">Dolichos gladiatus</name>
    <dbReference type="NCBI Taxonomy" id="3824"/>
    <lineage>
        <taxon>Eukaryota</taxon>
        <taxon>Viridiplantae</taxon>
        <taxon>Streptophyta</taxon>
        <taxon>Embryophyta</taxon>
        <taxon>Tracheophyta</taxon>
        <taxon>Spermatophyta</taxon>
        <taxon>Magnoliopsida</taxon>
        <taxon>eudicotyledons</taxon>
        <taxon>Gunneridae</taxon>
        <taxon>Pentapetalae</taxon>
        <taxon>rosids</taxon>
        <taxon>fabids</taxon>
        <taxon>Fabales</taxon>
        <taxon>Fabaceae</taxon>
        <taxon>Papilionoideae</taxon>
        <taxon>50 kb inversion clade</taxon>
        <taxon>NPAAA clade</taxon>
        <taxon>indigoferoid/millettioid clade</taxon>
        <taxon>Phaseoleae</taxon>
        <taxon>Canavalia</taxon>
    </lineage>
</organism>
<sequence length="261" mass="29418">MFPSILDCVAYNIIMHVFSHCWDCNVVFTFLALQGNIIMIYQTFVAKASERETCSLTFSVFSLYVICFPPLFLHTPAVNNQSLHCDISLSAATCIFPSVRQCLGDLSLQCHRSLLQFLEPFSVCVVMLCRSIGWQIIYWLLLSVYSAKSKFKMVSKPIVELNSTLGHPQLSKNEPGSMDLLVELTELVMLILWWCGVAFGHHKFAIGEHFVVTAIVPSFVAQKAGFHSAILLLQRNMRVKELLKKQGVGEDTSRCRFTGKL</sequence>
<evidence type="ECO:0000313" key="3">
    <source>
        <dbReference type="Proteomes" id="UP001367508"/>
    </source>
</evidence>
<gene>
    <name evidence="2" type="ORF">VNO77_30548</name>
</gene>
<accession>A0AAN9KN46</accession>
<keyword evidence="3" id="KW-1185">Reference proteome</keyword>
<dbReference type="Proteomes" id="UP001367508">
    <property type="component" value="Unassembled WGS sequence"/>
</dbReference>
<comment type="caution">
    <text evidence="2">The sequence shown here is derived from an EMBL/GenBank/DDBJ whole genome shotgun (WGS) entry which is preliminary data.</text>
</comment>
<evidence type="ECO:0000256" key="1">
    <source>
        <dbReference type="SAM" id="Phobius"/>
    </source>
</evidence>